<gene>
    <name evidence="1" type="ORF">BECKUNK1418G_GA0071005_10317</name>
    <name evidence="2" type="ORF">BECKUNK1418H_GA0071006_10387</name>
</gene>
<name>A0A451AXJ6_9GAMM</name>
<organism evidence="2">
    <name type="scientific">Candidatus Kentrum sp. UNK</name>
    <dbReference type="NCBI Taxonomy" id="2126344"/>
    <lineage>
        <taxon>Bacteria</taxon>
        <taxon>Pseudomonadati</taxon>
        <taxon>Pseudomonadota</taxon>
        <taxon>Gammaproteobacteria</taxon>
        <taxon>Candidatus Kentrum</taxon>
    </lineage>
</organism>
<sequence>MKTAVSLPDDVFQAVERYKRQIHKSRNQLYAEALSEYLARHAPDEVLDAMNLVMDQLAMDESERPIDPFIATAARQILDSNEW</sequence>
<dbReference type="GO" id="GO:0006355">
    <property type="term" value="P:regulation of DNA-templated transcription"/>
    <property type="evidence" value="ECO:0007669"/>
    <property type="project" value="InterPro"/>
</dbReference>
<evidence type="ECO:0000313" key="2">
    <source>
        <dbReference type="EMBL" id="VFK70774.1"/>
    </source>
</evidence>
<evidence type="ECO:0008006" key="3">
    <source>
        <dbReference type="Google" id="ProtNLM"/>
    </source>
</evidence>
<dbReference type="Gene3D" id="1.10.1220.10">
    <property type="entry name" value="Met repressor-like"/>
    <property type="match status" value="1"/>
</dbReference>
<reference evidence="2" key="1">
    <citation type="submission" date="2019-02" db="EMBL/GenBank/DDBJ databases">
        <authorList>
            <person name="Gruber-Vodicka R. H."/>
            <person name="Seah K. B. B."/>
        </authorList>
    </citation>
    <scope>NUCLEOTIDE SEQUENCE</scope>
    <source>
        <strain evidence="2">BECK_BY19</strain>
        <strain evidence="1">BECK_BY8</strain>
    </source>
</reference>
<evidence type="ECO:0000313" key="1">
    <source>
        <dbReference type="EMBL" id="VFK63240.1"/>
    </source>
</evidence>
<dbReference type="InterPro" id="IPR013321">
    <property type="entry name" value="Arc_rbn_hlx_hlx"/>
</dbReference>
<dbReference type="AlphaFoldDB" id="A0A451AXJ6"/>
<protein>
    <recommendedName>
        <fullName evidence="3">Ribbon-helix-helix protein, copG family</fullName>
    </recommendedName>
</protein>
<accession>A0A451AXJ6</accession>
<dbReference type="EMBL" id="CAADFZ010000031">
    <property type="protein sequence ID" value="VFK63240.1"/>
    <property type="molecule type" value="Genomic_DNA"/>
</dbReference>
<dbReference type="EMBL" id="CAADGD010000038">
    <property type="protein sequence ID" value="VFK70774.1"/>
    <property type="molecule type" value="Genomic_DNA"/>
</dbReference>
<proteinExistence type="predicted"/>